<evidence type="ECO:0000313" key="1">
    <source>
        <dbReference type="EMBL" id="KAH7990259.1"/>
    </source>
</evidence>
<keyword evidence="2" id="KW-1185">Reference proteome</keyword>
<comment type="caution">
    <text evidence="1">The sequence shown here is derived from an EMBL/GenBank/DDBJ whole genome shotgun (WGS) entry which is preliminary data.</text>
</comment>
<organism evidence="1 2">
    <name type="scientific">Sphaerodactylus townsendi</name>
    <dbReference type="NCBI Taxonomy" id="933632"/>
    <lineage>
        <taxon>Eukaryota</taxon>
        <taxon>Metazoa</taxon>
        <taxon>Chordata</taxon>
        <taxon>Craniata</taxon>
        <taxon>Vertebrata</taxon>
        <taxon>Euteleostomi</taxon>
        <taxon>Lepidosauria</taxon>
        <taxon>Squamata</taxon>
        <taxon>Bifurcata</taxon>
        <taxon>Gekkota</taxon>
        <taxon>Sphaerodactylidae</taxon>
        <taxon>Sphaerodactylus</taxon>
    </lineage>
</organism>
<protein>
    <submittedName>
        <fullName evidence="1">Uncharacterized protein</fullName>
    </submittedName>
</protein>
<reference evidence="1" key="1">
    <citation type="submission" date="2021-08" db="EMBL/GenBank/DDBJ databases">
        <title>The first chromosome-level gecko genome reveals the dynamic sex chromosomes of Neotropical dwarf geckos (Sphaerodactylidae: Sphaerodactylus).</title>
        <authorList>
            <person name="Pinto B.J."/>
            <person name="Keating S.E."/>
            <person name="Gamble T."/>
        </authorList>
    </citation>
    <scope>NUCLEOTIDE SEQUENCE</scope>
    <source>
        <strain evidence="1">TG3544</strain>
    </source>
</reference>
<accession>A0ACB8ECJ4</accession>
<sequence>MAAQGNSSPDCLYDAVVVGAGIQGSFTAYHLAKRGQKTLLLEQFPLPHTRGSSHGQSRIIRSAYPEDHYVAMVKEAYRQWEELEAKSGTPLRSSDFKSQVALRRASSISLELH</sequence>
<name>A0ACB8ECJ4_9SAUR</name>
<proteinExistence type="predicted"/>
<gene>
    <name evidence="1" type="ORF">K3G42_004890</name>
</gene>
<evidence type="ECO:0000313" key="2">
    <source>
        <dbReference type="Proteomes" id="UP000827872"/>
    </source>
</evidence>
<dbReference type="EMBL" id="CM037629">
    <property type="protein sequence ID" value="KAH7990259.1"/>
    <property type="molecule type" value="Genomic_DNA"/>
</dbReference>
<dbReference type="Proteomes" id="UP000827872">
    <property type="component" value="Linkage Group LG16"/>
</dbReference>